<accession>A0A398B1V8</accession>
<gene>
    <name evidence="2" type="ORF">D1970_20385</name>
</gene>
<feature type="transmembrane region" description="Helical" evidence="1">
    <location>
        <begin position="69"/>
        <end position="93"/>
    </location>
</feature>
<proteinExistence type="predicted"/>
<dbReference type="AlphaFoldDB" id="A0A398B1V8"/>
<reference evidence="2 3" key="1">
    <citation type="submission" date="2018-08" db="EMBL/GenBank/DDBJ databases">
        <title>Bacillus jemisoniae sp. nov., Bacillus chryseoplanitiae sp. nov., Bacillus resnikiae sp. nov., and Bacillus frankliniae sp. nov., isolated from Viking spacecraft and associated surfaces.</title>
        <authorList>
            <person name="Seuylemezian A."/>
            <person name="Vaishampayan P."/>
        </authorList>
    </citation>
    <scope>NUCLEOTIDE SEQUENCE [LARGE SCALE GENOMIC DNA]</scope>
    <source>
        <strain evidence="2 3">JJ-247</strain>
    </source>
</reference>
<comment type="caution">
    <text evidence="2">The sequence shown here is derived from an EMBL/GenBank/DDBJ whole genome shotgun (WGS) entry which is preliminary data.</text>
</comment>
<feature type="transmembrane region" description="Helical" evidence="1">
    <location>
        <begin position="35"/>
        <end position="57"/>
    </location>
</feature>
<dbReference type="EMBL" id="QWVT01000045">
    <property type="protein sequence ID" value="RID81930.1"/>
    <property type="molecule type" value="Genomic_DNA"/>
</dbReference>
<feature type="transmembrane region" description="Helical" evidence="1">
    <location>
        <begin position="105"/>
        <end position="131"/>
    </location>
</feature>
<evidence type="ECO:0000313" key="3">
    <source>
        <dbReference type="Proteomes" id="UP000265816"/>
    </source>
</evidence>
<keyword evidence="1" id="KW-1133">Transmembrane helix</keyword>
<name>A0A398B1V8_9BACI</name>
<feature type="transmembrane region" description="Helical" evidence="1">
    <location>
        <begin position="12"/>
        <end position="29"/>
    </location>
</feature>
<evidence type="ECO:0000313" key="2">
    <source>
        <dbReference type="EMBL" id="RID81930.1"/>
    </source>
</evidence>
<evidence type="ECO:0000256" key="1">
    <source>
        <dbReference type="SAM" id="Phobius"/>
    </source>
</evidence>
<sequence>MDKKKINRIVTVNTATFFSIWVLIFLAGADKPPPVGFLWLVALVALLDVAMFFYLKFFIPKLWKKDKGLFRLNISCFLLGGAAVTLLTILLNVKLFSQVGMVSALFWVLSIMAAATVNAICFYAFNVVLVLRARAD</sequence>
<dbReference type="OrthoDB" id="2928469at2"/>
<dbReference type="Proteomes" id="UP000265816">
    <property type="component" value="Unassembled WGS sequence"/>
</dbReference>
<dbReference type="RefSeq" id="WP_119114690.1">
    <property type="nucleotide sequence ID" value="NZ_CBCSEO010000002.1"/>
</dbReference>
<protein>
    <submittedName>
        <fullName evidence="2">Uncharacterized protein</fullName>
    </submittedName>
</protein>
<keyword evidence="1" id="KW-0812">Transmembrane</keyword>
<organism evidence="2 3">
    <name type="scientific">Mesobacillus zeae</name>
    <dbReference type="NCBI Taxonomy" id="1917180"/>
    <lineage>
        <taxon>Bacteria</taxon>
        <taxon>Bacillati</taxon>
        <taxon>Bacillota</taxon>
        <taxon>Bacilli</taxon>
        <taxon>Bacillales</taxon>
        <taxon>Bacillaceae</taxon>
        <taxon>Mesobacillus</taxon>
    </lineage>
</organism>
<keyword evidence="3" id="KW-1185">Reference proteome</keyword>
<keyword evidence="1" id="KW-0472">Membrane</keyword>